<keyword evidence="8" id="KW-1185">Reference proteome</keyword>
<evidence type="ECO:0000313" key="8">
    <source>
        <dbReference type="Proteomes" id="UP000663090"/>
    </source>
</evidence>
<dbReference type="EMBL" id="CP071091">
    <property type="protein sequence ID" value="QSQ17950.1"/>
    <property type="molecule type" value="Genomic_DNA"/>
</dbReference>
<dbReference type="PROSITE" id="PS51257">
    <property type="entry name" value="PROKAR_LIPOPROTEIN"/>
    <property type="match status" value="1"/>
</dbReference>
<feature type="region of interest" description="Disordered" evidence="5">
    <location>
        <begin position="187"/>
        <end position="211"/>
    </location>
</feature>
<dbReference type="SUPFAM" id="SSF46626">
    <property type="entry name" value="Cytochrome c"/>
    <property type="match status" value="1"/>
</dbReference>
<keyword evidence="3 4" id="KW-0408">Iron</keyword>
<evidence type="ECO:0000256" key="1">
    <source>
        <dbReference type="ARBA" id="ARBA00022617"/>
    </source>
</evidence>
<evidence type="ECO:0000259" key="6">
    <source>
        <dbReference type="PROSITE" id="PS51007"/>
    </source>
</evidence>
<feature type="compositionally biased region" description="Pro residues" evidence="5">
    <location>
        <begin position="188"/>
        <end position="211"/>
    </location>
</feature>
<proteinExistence type="predicted"/>
<evidence type="ECO:0000313" key="7">
    <source>
        <dbReference type="EMBL" id="QSQ17950.1"/>
    </source>
</evidence>
<dbReference type="PANTHER" id="PTHR35008">
    <property type="entry name" value="BLL4482 PROTEIN-RELATED"/>
    <property type="match status" value="1"/>
</dbReference>
<evidence type="ECO:0000256" key="5">
    <source>
        <dbReference type="SAM" id="MobiDB-lite"/>
    </source>
</evidence>
<dbReference type="InterPro" id="IPR051459">
    <property type="entry name" value="Cytochrome_c-type_DH"/>
</dbReference>
<feature type="region of interest" description="Disordered" evidence="5">
    <location>
        <begin position="29"/>
        <end position="48"/>
    </location>
</feature>
<feature type="compositionally biased region" description="Low complexity" evidence="5">
    <location>
        <begin position="29"/>
        <end position="43"/>
    </location>
</feature>
<evidence type="ECO:0000256" key="3">
    <source>
        <dbReference type="ARBA" id="ARBA00023004"/>
    </source>
</evidence>
<protein>
    <submittedName>
        <fullName evidence="7">Cytochrome C</fullName>
    </submittedName>
</protein>
<dbReference type="PANTHER" id="PTHR35008:SF4">
    <property type="entry name" value="BLL4482 PROTEIN"/>
    <property type="match status" value="1"/>
</dbReference>
<dbReference type="PROSITE" id="PS51007">
    <property type="entry name" value="CYTC"/>
    <property type="match status" value="1"/>
</dbReference>
<organism evidence="7 8">
    <name type="scientific">Myxococcus landrumensis</name>
    <dbReference type="NCBI Taxonomy" id="2813577"/>
    <lineage>
        <taxon>Bacteria</taxon>
        <taxon>Pseudomonadati</taxon>
        <taxon>Myxococcota</taxon>
        <taxon>Myxococcia</taxon>
        <taxon>Myxococcales</taxon>
        <taxon>Cystobacterineae</taxon>
        <taxon>Myxococcaceae</taxon>
        <taxon>Myxococcus</taxon>
    </lineage>
</organism>
<accession>A0ABX7NK57</accession>
<keyword evidence="2 4" id="KW-0479">Metal-binding</keyword>
<dbReference type="InterPro" id="IPR009056">
    <property type="entry name" value="Cyt_c-like_dom"/>
</dbReference>
<dbReference type="InterPro" id="IPR036909">
    <property type="entry name" value="Cyt_c-like_dom_sf"/>
</dbReference>
<sequence length="211" mass="22136">MKNFGTGRRLATGWAVFALTGGVLVGCGSSSSDSQNQQTQTTVGPEDQERIQKGLSISPVTLNFTGLDRNLVGLGSYIVNAQGGCSDCHTSPQFAAGGDPYQGQPEQTNTANFLAGGRSFGGGIVSRNITPDAQGLPMGLTYEAFLAVIRTGKKPDGSLLQVMPWPIFSKMRDADLRAVYEYLKAIPPAQPGNSPAPTPTPPTPPTPPPYP</sequence>
<reference evidence="7 8" key="1">
    <citation type="submission" date="2021-02" db="EMBL/GenBank/DDBJ databases">
        <title>De Novo genome assembly of isolated myxobacteria.</title>
        <authorList>
            <person name="Stevens D.C."/>
        </authorList>
    </citation>
    <scope>NUCLEOTIDE SEQUENCE [LARGE SCALE GENOMIC DNA]</scope>
    <source>
        <strain evidence="7 8">SCHIC003</strain>
    </source>
</reference>
<evidence type="ECO:0000256" key="2">
    <source>
        <dbReference type="ARBA" id="ARBA00022723"/>
    </source>
</evidence>
<feature type="domain" description="Cytochrome c" evidence="6">
    <location>
        <begin position="70"/>
        <end position="187"/>
    </location>
</feature>
<gene>
    <name evidence="7" type="ORF">JY572_18845</name>
</gene>
<name>A0ABX7NK57_9BACT</name>
<dbReference type="RefSeq" id="WP_206719567.1">
    <property type="nucleotide sequence ID" value="NZ_CP071091.1"/>
</dbReference>
<dbReference type="Proteomes" id="UP000663090">
    <property type="component" value="Chromosome"/>
</dbReference>
<evidence type="ECO:0000256" key="4">
    <source>
        <dbReference type="PROSITE-ProRule" id="PRU00433"/>
    </source>
</evidence>
<keyword evidence="1 4" id="KW-0349">Heme</keyword>